<feature type="compositionally biased region" description="Basic and acidic residues" evidence="1">
    <location>
        <begin position="51"/>
        <end position="64"/>
    </location>
</feature>
<feature type="compositionally biased region" description="Basic and acidic residues" evidence="1">
    <location>
        <begin position="77"/>
        <end position="86"/>
    </location>
</feature>
<feature type="compositionally biased region" description="Polar residues" evidence="1">
    <location>
        <begin position="65"/>
        <end position="76"/>
    </location>
</feature>
<dbReference type="Proteomes" id="UP000241890">
    <property type="component" value="Unassembled WGS sequence"/>
</dbReference>
<feature type="region of interest" description="Disordered" evidence="1">
    <location>
        <begin position="1"/>
        <end position="127"/>
    </location>
</feature>
<keyword evidence="3" id="KW-1185">Reference proteome</keyword>
<evidence type="ECO:0000313" key="3">
    <source>
        <dbReference type="Proteomes" id="UP000241890"/>
    </source>
</evidence>
<protein>
    <submittedName>
        <fullName evidence="2">Uncharacterized protein</fullName>
    </submittedName>
</protein>
<feature type="compositionally biased region" description="Low complexity" evidence="1">
    <location>
        <begin position="1"/>
        <end position="24"/>
    </location>
</feature>
<gene>
    <name evidence="2" type="ORF">FCC1311_085652</name>
</gene>
<evidence type="ECO:0000313" key="2">
    <source>
        <dbReference type="EMBL" id="GBG32340.1"/>
    </source>
</evidence>
<feature type="compositionally biased region" description="Basic and acidic residues" evidence="1">
    <location>
        <begin position="113"/>
        <end position="127"/>
    </location>
</feature>
<sequence>MEQLHQQELPQAQQQQQQQQQQQEQHQELESAHEGAPADAENDASGVKKMHGFDMDHADADTFAKSRSSSQDSNTIEDARGMEEKGNLPVDVLATDPKDIIDAGPGMSAGQQHELERALKASLSHDS</sequence>
<dbReference type="EMBL" id="BEYU01000121">
    <property type="protein sequence ID" value="GBG32340.1"/>
    <property type="molecule type" value="Genomic_DNA"/>
</dbReference>
<evidence type="ECO:0000256" key="1">
    <source>
        <dbReference type="SAM" id="MobiDB-lite"/>
    </source>
</evidence>
<comment type="caution">
    <text evidence="2">The sequence shown here is derived from an EMBL/GenBank/DDBJ whole genome shotgun (WGS) entry which is preliminary data.</text>
</comment>
<proteinExistence type="predicted"/>
<accession>A0A2R5GN77</accession>
<organism evidence="2 3">
    <name type="scientific">Hondaea fermentalgiana</name>
    <dbReference type="NCBI Taxonomy" id="2315210"/>
    <lineage>
        <taxon>Eukaryota</taxon>
        <taxon>Sar</taxon>
        <taxon>Stramenopiles</taxon>
        <taxon>Bigyra</taxon>
        <taxon>Labyrinthulomycetes</taxon>
        <taxon>Thraustochytrida</taxon>
        <taxon>Thraustochytriidae</taxon>
        <taxon>Hondaea</taxon>
    </lineage>
</organism>
<reference evidence="2 3" key="1">
    <citation type="submission" date="2017-12" db="EMBL/GenBank/DDBJ databases">
        <title>Sequencing, de novo assembly and annotation of complete genome of a new Thraustochytrid species, strain FCC1311.</title>
        <authorList>
            <person name="Sedici K."/>
            <person name="Godart F."/>
            <person name="Aiese Cigliano R."/>
            <person name="Sanseverino W."/>
            <person name="Barakat M."/>
            <person name="Ortet P."/>
            <person name="Marechal E."/>
            <person name="Cagnac O."/>
            <person name="Amato A."/>
        </authorList>
    </citation>
    <scope>NUCLEOTIDE SEQUENCE [LARGE SCALE GENOMIC DNA]</scope>
</reference>
<dbReference type="InParanoid" id="A0A2R5GN77"/>
<dbReference type="AlphaFoldDB" id="A0A2R5GN77"/>
<name>A0A2R5GN77_9STRA</name>